<dbReference type="Proteomes" id="UP000019402">
    <property type="component" value="Unassembled WGS sequence"/>
</dbReference>
<reference evidence="1 2" key="1">
    <citation type="journal article" date="2014" name="Genome Announc.">
        <title>Draft Genome Sequence of Cytophaga fermentans JCM 21142T, a Facultative Anaerobe Isolated from Marine Mud.</title>
        <authorList>
            <person name="Starns D."/>
            <person name="Oshima K."/>
            <person name="Suda W."/>
            <person name="Iino T."/>
            <person name="Yuki M."/>
            <person name="Inoue J."/>
            <person name="Kitamura K."/>
            <person name="Iida T."/>
            <person name="Darby A."/>
            <person name="Hattori M."/>
            <person name="Ohkuma M."/>
        </authorList>
    </citation>
    <scope>NUCLEOTIDE SEQUENCE [LARGE SCALE GENOMIC DNA]</scope>
    <source>
        <strain evidence="1 2">JCM 21142</strain>
    </source>
</reference>
<protein>
    <submittedName>
        <fullName evidence="1">DNA alkylation repair enzyme</fullName>
    </submittedName>
</protein>
<dbReference type="PANTHER" id="PTHR41291">
    <property type="entry name" value="DNA ALKYLATION REPAIR PROTEIN"/>
    <property type="match status" value="1"/>
</dbReference>
<dbReference type="eggNOG" id="COG4912">
    <property type="taxonomic scope" value="Bacteria"/>
</dbReference>
<dbReference type="Gene3D" id="1.25.10.90">
    <property type="match status" value="1"/>
</dbReference>
<dbReference type="PANTHER" id="PTHR41291:SF1">
    <property type="entry name" value="DNA ALKYLATION REPAIR PROTEIN"/>
    <property type="match status" value="1"/>
</dbReference>
<dbReference type="InterPro" id="IPR014825">
    <property type="entry name" value="DNA_alkylation"/>
</dbReference>
<dbReference type="OrthoDB" id="1122333at2"/>
<dbReference type="AlphaFoldDB" id="W7YGB5"/>
<dbReference type="RefSeq" id="WP_052343246.1">
    <property type="nucleotide sequence ID" value="NZ_BAMD01000002.1"/>
</dbReference>
<dbReference type="Pfam" id="PF08713">
    <property type="entry name" value="DNA_alkylation"/>
    <property type="match status" value="1"/>
</dbReference>
<gene>
    <name evidence="1" type="ORF">JCM21142_252</name>
</gene>
<dbReference type="SUPFAM" id="SSF48371">
    <property type="entry name" value="ARM repeat"/>
    <property type="match status" value="1"/>
</dbReference>
<dbReference type="STRING" id="869213.GCA_000517085_03242"/>
<name>W7YGB5_9BACT</name>
<dbReference type="EMBL" id="BAMD01000002">
    <property type="protein sequence ID" value="GAF01639.1"/>
    <property type="molecule type" value="Genomic_DNA"/>
</dbReference>
<keyword evidence="2" id="KW-1185">Reference proteome</keyword>
<organism evidence="1 2">
    <name type="scientific">Saccharicrinis fermentans DSM 9555 = JCM 21142</name>
    <dbReference type="NCBI Taxonomy" id="869213"/>
    <lineage>
        <taxon>Bacteria</taxon>
        <taxon>Pseudomonadati</taxon>
        <taxon>Bacteroidota</taxon>
        <taxon>Bacteroidia</taxon>
        <taxon>Marinilabiliales</taxon>
        <taxon>Marinilabiliaceae</taxon>
        <taxon>Saccharicrinis</taxon>
    </lineage>
</organism>
<sequence length="230" mass="26508">MRFYMQDDTSNKVDEIIRRLKKLMDGDVSSQMKERGLDYQLNYGASILWLRKVAKEYGGDNKLADRLWSREVRETMILATMIADPLPDNKKWMEEWALLLHHGEIAEQLGSNLLWRLPDLKILAEDWLKGDHAFLMDSVWVGLAVFLQRGGGMDLMEVNKYIGLIEQRLSSSNRFTQRVQGRFLRQVCRKSALCMTRVEDFVTGLSHPVNGAWLIEDVKTEIAFVKSGGI</sequence>
<evidence type="ECO:0000313" key="1">
    <source>
        <dbReference type="EMBL" id="GAF01639.1"/>
    </source>
</evidence>
<dbReference type="InterPro" id="IPR016024">
    <property type="entry name" value="ARM-type_fold"/>
</dbReference>
<comment type="caution">
    <text evidence="1">The sequence shown here is derived from an EMBL/GenBank/DDBJ whole genome shotgun (WGS) entry which is preliminary data.</text>
</comment>
<proteinExistence type="predicted"/>
<evidence type="ECO:0000313" key="2">
    <source>
        <dbReference type="Proteomes" id="UP000019402"/>
    </source>
</evidence>
<accession>W7YGB5</accession>